<proteinExistence type="predicted"/>
<name>A0A232EDF2_9HYME</name>
<organism evidence="2 3">
    <name type="scientific">Trichomalopsis sarcophagae</name>
    <dbReference type="NCBI Taxonomy" id="543379"/>
    <lineage>
        <taxon>Eukaryota</taxon>
        <taxon>Metazoa</taxon>
        <taxon>Ecdysozoa</taxon>
        <taxon>Arthropoda</taxon>
        <taxon>Hexapoda</taxon>
        <taxon>Insecta</taxon>
        <taxon>Pterygota</taxon>
        <taxon>Neoptera</taxon>
        <taxon>Endopterygota</taxon>
        <taxon>Hymenoptera</taxon>
        <taxon>Apocrita</taxon>
        <taxon>Proctotrupomorpha</taxon>
        <taxon>Chalcidoidea</taxon>
        <taxon>Pteromalidae</taxon>
        <taxon>Pteromalinae</taxon>
        <taxon>Trichomalopsis</taxon>
    </lineage>
</organism>
<feature type="compositionally biased region" description="Polar residues" evidence="1">
    <location>
        <begin position="1"/>
        <end position="10"/>
    </location>
</feature>
<evidence type="ECO:0000313" key="2">
    <source>
        <dbReference type="EMBL" id="OXU16377.1"/>
    </source>
</evidence>
<gene>
    <name evidence="2" type="ORF">TSAR_008959</name>
</gene>
<dbReference type="AlphaFoldDB" id="A0A232EDF2"/>
<dbReference type="Proteomes" id="UP000215335">
    <property type="component" value="Unassembled WGS sequence"/>
</dbReference>
<sequence length="141" mass="16948">MAKRTWSNSKNHTRGHKVPTKPNRKLRNLFRLSYHDKTISERKYYKRSNLQIDLNQTPEIKEVKILGLIFDSRLTWKPHIEHLKRQCIFRSNILKTLSARNWGASQQILYMEQLKIISLKPWTQFSTPAYEYLQEHLELAQ</sequence>
<feature type="region of interest" description="Disordered" evidence="1">
    <location>
        <begin position="1"/>
        <end position="22"/>
    </location>
</feature>
<reference evidence="2 3" key="1">
    <citation type="journal article" date="2017" name="Curr. Biol.">
        <title>The Evolution of Venom by Co-option of Single-Copy Genes.</title>
        <authorList>
            <person name="Martinson E.O."/>
            <person name="Mrinalini"/>
            <person name="Kelkar Y.D."/>
            <person name="Chang C.H."/>
            <person name="Werren J.H."/>
        </authorList>
    </citation>
    <scope>NUCLEOTIDE SEQUENCE [LARGE SCALE GENOMIC DNA]</scope>
    <source>
        <strain evidence="2 3">Alberta</strain>
        <tissue evidence="2">Whole body</tissue>
    </source>
</reference>
<protein>
    <submittedName>
        <fullName evidence="2">Uncharacterized protein</fullName>
    </submittedName>
</protein>
<evidence type="ECO:0000313" key="3">
    <source>
        <dbReference type="Proteomes" id="UP000215335"/>
    </source>
</evidence>
<evidence type="ECO:0000256" key="1">
    <source>
        <dbReference type="SAM" id="MobiDB-lite"/>
    </source>
</evidence>
<comment type="caution">
    <text evidence="2">The sequence shown here is derived from an EMBL/GenBank/DDBJ whole genome shotgun (WGS) entry which is preliminary data.</text>
</comment>
<accession>A0A232EDF2</accession>
<dbReference type="EMBL" id="NNAY01006567">
    <property type="protein sequence ID" value="OXU16377.1"/>
    <property type="molecule type" value="Genomic_DNA"/>
</dbReference>
<feature type="compositionally biased region" description="Basic residues" evidence="1">
    <location>
        <begin position="11"/>
        <end position="22"/>
    </location>
</feature>
<keyword evidence="3" id="KW-1185">Reference proteome</keyword>